<dbReference type="RefSeq" id="WP_379585287.1">
    <property type="nucleotide sequence ID" value="NZ_JBHSQW010000028.1"/>
</dbReference>
<evidence type="ECO:0000313" key="4">
    <source>
        <dbReference type="Proteomes" id="UP001596302"/>
    </source>
</evidence>
<sequence length="223" mass="22939">MGAYALVEVVFLASSLLLGLLVLRDGPLGVTALAIGLAVPTVLAAGLAILITVRRGNGPRIDLGLRFSWRDVGIGLAFGFGGLVLTIPASVIYASLLGPDRATSSVGEVFAGLSSGVAGALVVFVIVVFLAPVCEEIVYRGLLWGALERHGAGRWVAFGLTTLLFALAHFEFSRTPLLAVIAIPIGLARVVTGGLTASIVAHQINNLLPGIALLLMLLGVVPS</sequence>
<dbReference type="Pfam" id="PF02517">
    <property type="entry name" value="Rce1-like"/>
    <property type="match status" value="1"/>
</dbReference>
<reference evidence="4" key="1">
    <citation type="journal article" date="2019" name="Int. J. Syst. Evol. Microbiol.">
        <title>The Global Catalogue of Microorganisms (GCM) 10K type strain sequencing project: providing services to taxonomists for standard genome sequencing and annotation.</title>
        <authorList>
            <consortium name="The Broad Institute Genomics Platform"/>
            <consortium name="The Broad Institute Genome Sequencing Center for Infectious Disease"/>
            <person name="Wu L."/>
            <person name="Ma J."/>
        </authorList>
    </citation>
    <scope>NUCLEOTIDE SEQUENCE [LARGE SCALE GENOMIC DNA]</scope>
    <source>
        <strain evidence="4">CCM 8391</strain>
    </source>
</reference>
<accession>A0ABW1J358</accession>
<feature type="domain" description="CAAX prenyl protease 2/Lysostaphin resistance protein A-like" evidence="2">
    <location>
        <begin position="120"/>
        <end position="208"/>
    </location>
</feature>
<keyword evidence="4" id="KW-1185">Reference proteome</keyword>
<keyword evidence="3" id="KW-0378">Hydrolase</keyword>
<feature type="transmembrane region" description="Helical" evidence="1">
    <location>
        <begin position="204"/>
        <end position="221"/>
    </location>
</feature>
<dbReference type="Proteomes" id="UP001596302">
    <property type="component" value="Unassembled WGS sequence"/>
</dbReference>
<keyword evidence="1" id="KW-1133">Transmembrane helix</keyword>
<evidence type="ECO:0000259" key="2">
    <source>
        <dbReference type="Pfam" id="PF02517"/>
    </source>
</evidence>
<dbReference type="PANTHER" id="PTHR43592:SF15">
    <property type="entry name" value="CAAX AMINO TERMINAL PROTEASE FAMILY PROTEIN"/>
    <property type="match status" value="1"/>
</dbReference>
<organism evidence="3 4">
    <name type="scientific">Pseudonocardia hispaniensis</name>
    <dbReference type="NCBI Taxonomy" id="904933"/>
    <lineage>
        <taxon>Bacteria</taxon>
        <taxon>Bacillati</taxon>
        <taxon>Actinomycetota</taxon>
        <taxon>Actinomycetes</taxon>
        <taxon>Pseudonocardiales</taxon>
        <taxon>Pseudonocardiaceae</taxon>
        <taxon>Pseudonocardia</taxon>
    </lineage>
</organism>
<gene>
    <name evidence="3" type="ORF">ACFQE5_13685</name>
</gene>
<feature type="transmembrane region" description="Helical" evidence="1">
    <location>
        <begin position="5"/>
        <end position="23"/>
    </location>
</feature>
<dbReference type="GO" id="GO:0016787">
    <property type="term" value="F:hydrolase activity"/>
    <property type="evidence" value="ECO:0007669"/>
    <property type="project" value="UniProtKB-KW"/>
</dbReference>
<name>A0ABW1J358_9PSEU</name>
<feature type="transmembrane region" description="Helical" evidence="1">
    <location>
        <begin position="74"/>
        <end position="97"/>
    </location>
</feature>
<feature type="transmembrane region" description="Helical" evidence="1">
    <location>
        <begin position="152"/>
        <end position="170"/>
    </location>
</feature>
<keyword evidence="1" id="KW-0472">Membrane</keyword>
<keyword evidence="1" id="KW-0812">Transmembrane</keyword>
<feature type="transmembrane region" description="Helical" evidence="1">
    <location>
        <begin position="176"/>
        <end position="197"/>
    </location>
</feature>
<evidence type="ECO:0000256" key="1">
    <source>
        <dbReference type="SAM" id="Phobius"/>
    </source>
</evidence>
<dbReference type="InterPro" id="IPR003675">
    <property type="entry name" value="Rce1/LyrA-like_dom"/>
</dbReference>
<feature type="transmembrane region" description="Helical" evidence="1">
    <location>
        <begin position="109"/>
        <end position="131"/>
    </location>
</feature>
<feature type="transmembrane region" description="Helical" evidence="1">
    <location>
        <begin position="29"/>
        <end position="53"/>
    </location>
</feature>
<comment type="caution">
    <text evidence="3">The sequence shown here is derived from an EMBL/GenBank/DDBJ whole genome shotgun (WGS) entry which is preliminary data.</text>
</comment>
<evidence type="ECO:0000313" key="3">
    <source>
        <dbReference type="EMBL" id="MFC5995264.1"/>
    </source>
</evidence>
<dbReference type="EC" id="3.4.-.-" evidence="3"/>
<dbReference type="PANTHER" id="PTHR43592">
    <property type="entry name" value="CAAX AMINO TERMINAL PROTEASE"/>
    <property type="match status" value="1"/>
</dbReference>
<protein>
    <submittedName>
        <fullName evidence="3">CPBP family intramembrane glutamic endopeptidase</fullName>
        <ecNumber evidence="3">3.4.-.-</ecNumber>
    </submittedName>
</protein>
<proteinExistence type="predicted"/>
<dbReference type="EMBL" id="JBHSQW010000028">
    <property type="protein sequence ID" value="MFC5995264.1"/>
    <property type="molecule type" value="Genomic_DNA"/>
</dbReference>